<comment type="similarity">
    <text evidence="1">Belongs to the ROK (NagC/XylR) family.</text>
</comment>
<keyword evidence="10" id="KW-1185">Reference proteome</keyword>
<accession>A0A9X3N9H7</accession>
<keyword evidence="5" id="KW-0547">Nucleotide-binding</keyword>
<evidence type="ECO:0000256" key="4">
    <source>
        <dbReference type="ARBA" id="ARBA00022679"/>
    </source>
</evidence>
<dbReference type="Proteomes" id="UP001149140">
    <property type="component" value="Unassembled WGS sequence"/>
</dbReference>
<dbReference type="Pfam" id="PF00480">
    <property type="entry name" value="ROK"/>
    <property type="match status" value="1"/>
</dbReference>
<proteinExistence type="inferred from homology"/>
<dbReference type="InterPro" id="IPR004654">
    <property type="entry name" value="ROK_glcA"/>
</dbReference>
<dbReference type="GO" id="GO:0005737">
    <property type="term" value="C:cytoplasm"/>
    <property type="evidence" value="ECO:0007669"/>
    <property type="project" value="InterPro"/>
</dbReference>
<dbReference type="GO" id="GO:0004340">
    <property type="term" value="F:glucokinase activity"/>
    <property type="evidence" value="ECO:0007669"/>
    <property type="project" value="UniProtKB-EC"/>
</dbReference>
<dbReference type="EMBL" id="JAPDOD010000105">
    <property type="protein sequence ID" value="MDA0167363.1"/>
    <property type="molecule type" value="Genomic_DNA"/>
</dbReference>
<dbReference type="GO" id="GO:0005524">
    <property type="term" value="F:ATP binding"/>
    <property type="evidence" value="ECO:0007669"/>
    <property type="project" value="UniProtKB-KW"/>
</dbReference>
<dbReference type="NCBIfam" id="TIGR00744">
    <property type="entry name" value="ROK_glcA_fam"/>
    <property type="match status" value="1"/>
</dbReference>
<dbReference type="InterPro" id="IPR043129">
    <property type="entry name" value="ATPase_NBD"/>
</dbReference>
<dbReference type="RefSeq" id="WP_270046652.1">
    <property type="nucleotide sequence ID" value="NZ_JAPDOD010000105.1"/>
</dbReference>
<keyword evidence="6" id="KW-0418">Kinase</keyword>
<dbReference type="PANTHER" id="PTHR18964">
    <property type="entry name" value="ROK (REPRESSOR, ORF, KINASE) FAMILY"/>
    <property type="match status" value="1"/>
</dbReference>
<evidence type="ECO:0000256" key="7">
    <source>
        <dbReference type="ARBA" id="ARBA00022840"/>
    </source>
</evidence>
<evidence type="ECO:0000256" key="1">
    <source>
        <dbReference type="ARBA" id="ARBA00006479"/>
    </source>
</evidence>
<dbReference type="PANTHER" id="PTHR18964:SF173">
    <property type="entry name" value="GLUCOKINASE"/>
    <property type="match status" value="1"/>
</dbReference>
<evidence type="ECO:0000256" key="2">
    <source>
        <dbReference type="ARBA" id="ARBA00012323"/>
    </source>
</evidence>
<evidence type="ECO:0000313" key="9">
    <source>
        <dbReference type="EMBL" id="MDA0167363.1"/>
    </source>
</evidence>
<evidence type="ECO:0000256" key="5">
    <source>
        <dbReference type="ARBA" id="ARBA00022741"/>
    </source>
</evidence>
<organism evidence="9 10">
    <name type="scientific">Solirubrobacter ginsenosidimutans</name>
    <dbReference type="NCBI Taxonomy" id="490573"/>
    <lineage>
        <taxon>Bacteria</taxon>
        <taxon>Bacillati</taxon>
        <taxon>Actinomycetota</taxon>
        <taxon>Thermoleophilia</taxon>
        <taxon>Solirubrobacterales</taxon>
        <taxon>Solirubrobacteraceae</taxon>
        <taxon>Solirubrobacter</taxon>
    </lineage>
</organism>
<protein>
    <recommendedName>
        <fullName evidence="3">Glucokinase</fullName>
        <ecNumber evidence="2">2.7.1.2</ecNumber>
    </recommendedName>
    <alternativeName>
        <fullName evidence="8">Glucose kinase</fullName>
    </alternativeName>
</protein>
<gene>
    <name evidence="9" type="ORF">OM076_44300</name>
</gene>
<dbReference type="PROSITE" id="PS01125">
    <property type="entry name" value="ROK"/>
    <property type="match status" value="1"/>
</dbReference>
<comment type="caution">
    <text evidence="9">The sequence shown here is derived from an EMBL/GenBank/DDBJ whole genome shotgun (WGS) entry which is preliminary data.</text>
</comment>
<dbReference type="SUPFAM" id="SSF53067">
    <property type="entry name" value="Actin-like ATPase domain"/>
    <property type="match status" value="1"/>
</dbReference>
<dbReference type="InterPro" id="IPR049874">
    <property type="entry name" value="ROK_cs"/>
</dbReference>
<keyword evidence="7" id="KW-0067">ATP-binding</keyword>
<keyword evidence="4 9" id="KW-0808">Transferase</keyword>
<dbReference type="EC" id="2.7.1.2" evidence="2"/>
<evidence type="ECO:0000256" key="8">
    <source>
        <dbReference type="ARBA" id="ARBA00032386"/>
    </source>
</evidence>
<dbReference type="Gene3D" id="3.30.420.40">
    <property type="match status" value="2"/>
</dbReference>
<evidence type="ECO:0000256" key="3">
    <source>
        <dbReference type="ARBA" id="ARBA00014701"/>
    </source>
</evidence>
<dbReference type="AlphaFoldDB" id="A0A9X3N9H7"/>
<reference evidence="9" key="1">
    <citation type="submission" date="2022-10" db="EMBL/GenBank/DDBJ databases">
        <title>The WGS of Solirubrobacter ginsenosidimutans DSM 21036.</title>
        <authorList>
            <person name="Jiang Z."/>
        </authorList>
    </citation>
    <scope>NUCLEOTIDE SEQUENCE</scope>
    <source>
        <strain evidence="9">DSM 21036</strain>
    </source>
</reference>
<name>A0A9X3N9H7_9ACTN</name>
<dbReference type="GO" id="GO:0006096">
    <property type="term" value="P:glycolytic process"/>
    <property type="evidence" value="ECO:0007669"/>
    <property type="project" value="InterPro"/>
</dbReference>
<sequence>MALTIGVDIGGTTVAAGVVDEQGAMLATVRHDTPSDDPRRIEDVIADVVRELMASHDVEAVGIGAAGFVDAQRSTVLFAPNLAWRDEPLRAAIEGRCGLPVVIENDANAAAWAEARFGAGRGEHHVVILTIGTGLGGGIVHDGRLLRGRFGIAAEIGHINIVPHGRRCGCGLEGCWEQYASGGALVLEARELAKAAPALAADMLRLAGGEPDMITGPDVTEAARKGDVAALKCFDLIGTWLGRGMAQLSAVLDPGMFVLGGGVSAAGELVREPAWHAFLQHLTARGHRPHAELRMAELGAEAGIVGAADLARDRE</sequence>
<dbReference type="InterPro" id="IPR000600">
    <property type="entry name" value="ROK"/>
</dbReference>
<evidence type="ECO:0000256" key="6">
    <source>
        <dbReference type="ARBA" id="ARBA00022777"/>
    </source>
</evidence>
<evidence type="ECO:0000313" key="10">
    <source>
        <dbReference type="Proteomes" id="UP001149140"/>
    </source>
</evidence>